<protein>
    <recommendedName>
        <fullName evidence="3">ABC transporter substrate-binding protein</fullName>
    </recommendedName>
</protein>
<dbReference type="EMBL" id="JAQGLA010000061">
    <property type="protein sequence ID" value="MDA3629177.1"/>
    <property type="molecule type" value="Genomic_DNA"/>
</dbReference>
<comment type="caution">
    <text evidence="1">The sequence shown here is derived from an EMBL/GenBank/DDBJ whole genome shotgun (WGS) entry which is preliminary data.</text>
</comment>
<sequence length="834" mass="92882">MTEATAGQGVPVAQLPQRLGWRWIRRKRLETIPDQPIVHLLREKNPGALVDQLSDHLGSVVPHVVLDVGADPAETQRQKSVQIRKLLDRAALGLRDADSWPRIGRLRFRRYALLSWLLKKNLPQTNLARAPHSDVRHLLREYLSSRRPRRTQQEEQLESQGWELAAQNLPWYLHLLSLVFFPVYYAWWMRAGRVARWFMRQPYLSPGESADFPSFAQRLIATPSRFENAEQVRKLLVHAFLADLADSYKRRLWRWKWVPKDCYPVLLLRNLRDESTGKLLVRLINDVRNETGSRDPLLVVGAGTAALPEESPSEAVTLEQWPEKLQNARRRRSPTAWYVPVQVADEPGSTDDESTLSLGQADLPLKRSRLVRRVPAIALVALLLVGTGAYVKQYVGPCGQLLPWNGLELWAEDNECVGVSDGTFQFSDIKGRNAEEADFLQGLVGLQRTVEDQNAWIDTQHERNKSRPYVTVVYFSTLTDSDPNSATLNGVFEELKGILHAQRMSDLRGGPLIRIVLANGGGEMKHAGAVAEHIVALAQRRADSAAPVVGVVGLGGSWQGTENAIRVLGAAGLPMVGTTTSADAFPQVSKLYHQVGPNNAQQAQFVRDYLGPGAKPKVYYSTGDLYSENLADDLRGQFALPPERMVANPSFDDTRISCGPQEVAFFSGRASKLGGFLDSVRWHCNKINAPLPRLIAGDDITKFMLDKELKKDVYLSLEYTSFYGEVVNKESDDIEGRAMLAFDALRVLQNAITNVIGESLLPDGAEQLPLNGLSVWRGIAEINGPGRVVPGTAGNICYGPDSQQVPVDKKISIMRMKTGMSQPEVLWTRGEGRC</sequence>
<gene>
    <name evidence="1" type="ORF">OU415_27360</name>
</gene>
<proteinExistence type="predicted"/>
<organism evidence="1 2">
    <name type="scientific">Saccharopolyspora oryzae</name>
    <dbReference type="NCBI Taxonomy" id="2997343"/>
    <lineage>
        <taxon>Bacteria</taxon>
        <taxon>Bacillati</taxon>
        <taxon>Actinomycetota</taxon>
        <taxon>Actinomycetes</taxon>
        <taxon>Pseudonocardiales</taxon>
        <taxon>Pseudonocardiaceae</taxon>
        <taxon>Saccharopolyspora</taxon>
    </lineage>
</organism>
<evidence type="ECO:0008006" key="3">
    <source>
        <dbReference type="Google" id="ProtNLM"/>
    </source>
</evidence>
<reference evidence="1 2" key="1">
    <citation type="submission" date="2022-11" db="EMBL/GenBank/DDBJ databases">
        <title>Draft genome sequence of Saccharopolyspora sp. WRP15-2 isolated from rhizosphere soils of wild rice in Thailand.</title>
        <authorList>
            <person name="Duangmal K."/>
            <person name="Kammanee S."/>
            <person name="Muangham S."/>
        </authorList>
    </citation>
    <scope>NUCLEOTIDE SEQUENCE [LARGE SCALE GENOMIC DNA]</scope>
    <source>
        <strain evidence="1 2">WRP15-2</strain>
    </source>
</reference>
<dbReference type="Proteomes" id="UP001210380">
    <property type="component" value="Unassembled WGS sequence"/>
</dbReference>
<name>A0ABT4V7D0_9PSEU</name>
<keyword evidence="2" id="KW-1185">Reference proteome</keyword>
<dbReference type="RefSeq" id="WP_270952152.1">
    <property type="nucleotide sequence ID" value="NZ_JAQGLA010000061.1"/>
</dbReference>
<dbReference type="Gene3D" id="3.40.50.2300">
    <property type="match status" value="1"/>
</dbReference>
<evidence type="ECO:0000313" key="2">
    <source>
        <dbReference type="Proteomes" id="UP001210380"/>
    </source>
</evidence>
<accession>A0ABT4V7D0</accession>
<evidence type="ECO:0000313" key="1">
    <source>
        <dbReference type="EMBL" id="MDA3629177.1"/>
    </source>
</evidence>